<comment type="pathway">
    <text evidence="5">Amino-sugar metabolism; 1,6-anhydro-N-acetylmuramate degradation.</text>
</comment>
<feature type="domain" description="SIS" evidence="13">
    <location>
        <begin position="52"/>
        <end position="215"/>
    </location>
</feature>
<comment type="similarity">
    <text evidence="7 12">Belongs to the GCKR-like family. MurNAc-6-P etherase subfamily.</text>
</comment>
<keyword evidence="3 12" id="KW-0119">Carbohydrate metabolism</keyword>
<dbReference type="InterPro" id="IPR005486">
    <property type="entry name" value="Glucokinase_regulatory_CS"/>
</dbReference>
<accession>A0A1M4Z370</accession>
<evidence type="ECO:0000256" key="2">
    <source>
        <dbReference type="ARBA" id="ARBA00023239"/>
    </source>
</evidence>
<dbReference type="Gene3D" id="1.10.8.1080">
    <property type="match status" value="1"/>
</dbReference>
<evidence type="ECO:0000259" key="13">
    <source>
        <dbReference type="PROSITE" id="PS51464"/>
    </source>
</evidence>
<evidence type="ECO:0000256" key="5">
    <source>
        <dbReference type="ARBA" id="ARBA00060595"/>
    </source>
</evidence>
<dbReference type="Gene3D" id="3.40.50.10490">
    <property type="entry name" value="Glucose-6-phosphate isomerase like protein, domain 1"/>
    <property type="match status" value="1"/>
</dbReference>
<dbReference type="EC" id="4.2.1.126" evidence="8 12"/>
<reference evidence="14 15" key="1">
    <citation type="submission" date="2016-11" db="EMBL/GenBank/DDBJ databases">
        <authorList>
            <person name="Jaros S."/>
            <person name="Januszkiewicz K."/>
            <person name="Wedrychowicz H."/>
        </authorList>
    </citation>
    <scope>NUCLEOTIDE SEQUENCE [LARGE SCALE GENOMIC DNA]</scope>
    <source>
        <strain evidence="14 15">DSM 15692</strain>
    </source>
</reference>
<dbReference type="PROSITE" id="PS01272">
    <property type="entry name" value="GCKR"/>
    <property type="match status" value="1"/>
</dbReference>
<dbReference type="GO" id="GO:0046348">
    <property type="term" value="P:amino sugar catabolic process"/>
    <property type="evidence" value="ECO:0007669"/>
    <property type="project" value="InterPro"/>
</dbReference>
<dbReference type="AlphaFoldDB" id="A0A1M4Z370"/>
<dbReference type="STRING" id="1121025.SAMN02745249_01861"/>
<dbReference type="FunFam" id="3.40.50.10490:FF:000014">
    <property type="entry name" value="N-acetylmuramic acid 6-phosphate etherase"/>
    <property type="match status" value="1"/>
</dbReference>
<dbReference type="NCBIfam" id="NF009222">
    <property type="entry name" value="PRK12570.1"/>
    <property type="match status" value="1"/>
</dbReference>
<dbReference type="Proteomes" id="UP000184128">
    <property type="component" value="Unassembled WGS sequence"/>
</dbReference>
<comment type="catalytic activity">
    <reaction evidence="4 12">
        <text>N-acetyl-D-muramate 6-phosphate + H2O = N-acetyl-D-glucosamine 6-phosphate + (R)-lactate</text>
        <dbReference type="Rhea" id="RHEA:26410"/>
        <dbReference type="ChEBI" id="CHEBI:15377"/>
        <dbReference type="ChEBI" id="CHEBI:16004"/>
        <dbReference type="ChEBI" id="CHEBI:57513"/>
        <dbReference type="ChEBI" id="CHEBI:58722"/>
        <dbReference type="EC" id="4.2.1.126"/>
    </reaction>
</comment>
<comment type="pathway">
    <text evidence="6">Cell wall biogenesis.</text>
</comment>
<dbReference type="NCBIfam" id="NF003915">
    <property type="entry name" value="PRK05441.1"/>
    <property type="match status" value="1"/>
</dbReference>
<dbReference type="EMBL" id="FQUF01000034">
    <property type="protein sequence ID" value="SHF12509.1"/>
    <property type="molecule type" value="Genomic_DNA"/>
</dbReference>
<comment type="function">
    <text evidence="12">Specifically catalyzes the cleavage of the D-lactyl ether substituent of MurNAc 6-phosphate, producing GlcNAc 6-phosphate and D-lactate.</text>
</comment>
<dbReference type="RefSeq" id="WP_073298549.1">
    <property type="nucleotide sequence ID" value="NZ_FQUF01000034.1"/>
</dbReference>
<feature type="active site" evidence="12">
    <location>
        <position position="111"/>
    </location>
</feature>
<proteinExistence type="inferred from homology"/>
<evidence type="ECO:0000256" key="8">
    <source>
        <dbReference type="ARBA" id="ARBA00067056"/>
    </source>
</evidence>
<organism evidence="14 15">
    <name type="scientific">Atopostipes suicloacalis DSM 15692</name>
    <dbReference type="NCBI Taxonomy" id="1121025"/>
    <lineage>
        <taxon>Bacteria</taxon>
        <taxon>Bacillati</taxon>
        <taxon>Bacillota</taxon>
        <taxon>Bacilli</taxon>
        <taxon>Lactobacillales</taxon>
        <taxon>Carnobacteriaceae</taxon>
        <taxon>Atopostipes</taxon>
    </lineage>
</organism>
<evidence type="ECO:0000256" key="12">
    <source>
        <dbReference type="HAMAP-Rule" id="MF_00068"/>
    </source>
</evidence>
<evidence type="ECO:0000256" key="11">
    <source>
        <dbReference type="ARBA" id="ARBA00084049"/>
    </source>
</evidence>
<dbReference type="GO" id="GO:0097173">
    <property type="term" value="P:N-acetylmuramic acid catabolic process"/>
    <property type="evidence" value="ECO:0007669"/>
    <property type="project" value="UniProtKB-UniPathway"/>
</dbReference>
<dbReference type="GO" id="GO:0016835">
    <property type="term" value="F:carbon-oxygen lyase activity"/>
    <property type="evidence" value="ECO:0007669"/>
    <property type="project" value="UniProtKB-UniRule"/>
</dbReference>
<dbReference type="InterPro" id="IPR040190">
    <property type="entry name" value="MURQ/GCKR"/>
</dbReference>
<evidence type="ECO:0000313" key="14">
    <source>
        <dbReference type="EMBL" id="SHF12509.1"/>
    </source>
</evidence>
<dbReference type="CDD" id="cd05007">
    <property type="entry name" value="SIS_Etherase"/>
    <property type="match status" value="1"/>
</dbReference>
<evidence type="ECO:0000256" key="7">
    <source>
        <dbReference type="ARBA" id="ARBA00061234"/>
    </source>
</evidence>
<dbReference type="PROSITE" id="PS51464">
    <property type="entry name" value="SIS"/>
    <property type="match status" value="1"/>
</dbReference>
<comment type="pathway">
    <text evidence="12">Amino-sugar metabolism; N-acetylmuramate degradation.</text>
</comment>
<evidence type="ECO:0000256" key="1">
    <source>
        <dbReference type="ARBA" id="ARBA00011738"/>
    </source>
</evidence>
<sequence length="295" mass="31489">MKNFTEQRNPDSMQLDEMSIAEMAQVMNTEDQGVPAAINKVLPEITQLIEAVIQAFNKEGRLIYIGAGTSGRLGILDAVECVPTFGTPPEKVVGLIAGGEKAIKDAVEGAEDSEELAVEDLKNLNLTENDIVIGIAASGRTPYVIGGLNYAKEIGAQTGSLSNNKNTKISAIADYPIEVVTGPEVLTGSTRLKAGTAQKLVLNMVSTISMVKIGKAYENLMVDVLATNEKLVDRAKRIIVEATGVGYEEAEKVFDEAGSVKLAIVMILSGASREDSKRALEETDGFVRASIQKLM</sequence>
<evidence type="ECO:0000256" key="4">
    <source>
        <dbReference type="ARBA" id="ARBA00051747"/>
    </source>
</evidence>
<gene>
    <name evidence="12" type="primary">murQ</name>
    <name evidence="14" type="ORF">SAMN02745249_01861</name>
</gene>
<evidence type="ECO:0000256" key="6">
    <source>
        <dbReference type="ARBA" id="ARBA00060672"/>
    </source>
</evidence>
<dbReference type="UniPathway" id="UPA00342"/>
<keyword evidence="2 12" id="KW-0456">Lyase</keyword>
<evidence type="ECO:0000256" key="3">
    <source>
        <dbReference type="ARBA" id="ARBA00023277"/>
    </source>
</evidence>
<name>A0A1M4Z370_9LACT</name>
<dbReference type="InterPro" id="IPR001347">
    <property type="entry name" value="SIS_dom"/>
</dbReference>
<evidence type="ECO:0000256" key="9">
    <source>
        <dbReference type="ARBA" id="ARBA00070061"/>
    </source>
</evidence>
<dbReference type="PANTHER" id="PTHR10088:SF4">
    <property type="entry name" value="GLUCOKINASE REGULATORY PROTEIN"/>
    <property type="match status" value="1"/>
</dbReference>
<dbReference type="SUPFAM" id="SSF53697">
    <property type="entry name" value="SIS domain"/>
    <property type="match status" value="1"/>
</dbReference>
<keyword evidence="15" id="KW-1185">Reference proteome</keyword>
<protein>
    <recommendedName>
        <fullName evidence="9 12">N-acetylmuramic acid 6-phosphate etherase</fullName>
        <shortName evidence="12">MurNAc-6-P etherase</shortName>
        <ecNumber evidence="8 12">4.2.1.126</ecNumber>
    </recommendedName>
    <alternativeName>
        <fullName evidence="11 12">N-acetylmuramic acid 6-phosphate hydrolase</fullName>
    </alternativeName>
    <alternativeName>
        <fullName evidence="10 12">N-acetylmuramic acid 6-phosphate lyase</fullName>
    </alternativeName>
</protein>
<dbReference type="OrthoDB" id="9813395at2"/>
<dbReference type="InterPro" id="IPR046348">
    <property type="entry name" value="SIS_dom_sf"/>
</dbReference>
<dbReference type="NCBIfam" id="TIGR00274">
    <property type="entry name" value="N-acetylmuramic acid 6-phosphate etherase"/>
    <property type="match status" value="1"/>
</dbReference>
<comment type="subunit">
    <text evidence="1 12">Homodimer.</text>
</comment>
<evidence type="ECO:0000313" key="15">
    <source>
        <dbReference type="Proteomes" id="UP000184128"/>
    </source>
</evidence>
<dbReference type="PANTHER" id="PTHR10088">
    <property type="entry name" value="GLUCOKINASE REGULATORY PROTEIN"/>
    <property type="match status" value="1"/>
</dbReference>
<feature type="active site" description="Proton donor" evidence="12">
    <location>
        <position position="80"/>
    </location>
</feature>
<dbReference type="FunFam" id="1.10.8.1080:FF:000001">
    <property type="entry name" value="N-acetylmuramic acid 6-phosphate etherase"/>
    <property type="match status" value="1"/>
</dbReference>
<dbReference type="GO" id="GO:0097367">
    <property type="term" value="F:carbohydrate derivative binding"/>
    <property type="evidence" value="ECO:0007669"/>
    <property type="project" value="InterPro"/>
</dbReference>
<dbReference type="Pfam" id="PF22645">
    <property type="entry name" value="GKRP_SIS_N"/>
    <property type="match status" value="1"/>
</dbReference>
<dbReference type="InterPro" id="IPR005488">
    <property type="entry name" value="Etherase_MurQ"/>
</dbReference>
<dbReference type="HAMAP" id="MF_00068">
    <property type="entry name" value="MurQ"/>
    <property type="match status" value="1"/>
</dbReference>
<dbReference type="GO" id="GO:0009254">
    <property type="term" value="P:peptidoglycan turnover"/>
    <property type="evidence" value="ECO:0007669"/>
    <property type="project" value="TreeGrafter"/>
</dbReference>
<dbReference type="GO" id="GO:0016803">
    <property type="term" value="F:ether hydrolase activity"/>
    <property type="evidence" value="ECO:0007669"/>
    <property type="project" value="TreeGrafter"/>
</dbReference>
<evidence type="ECO:0000256" key="10">
    <source>
        <dbReference type="ARBA" id="ARBA00077905"/>
    </source>
</evidence>
<comment type="miscellaneous">
    <text evidence="12">A lyase-type mechanism (elimination/hydration) is suggested for the cleavage of the lactyl ether bond of MurNAc 6-phosphate, with the formation of an alpha,beta-unsaturated aldehyde intermediate with (E)-stereochemistry, followed by the syn addition of water to give product.</text>
</comment>